<dbReference type="RefSeq" id="WP_163645493.1">
    <property type="nucleotide sequence ID" value="NZ_CP042908.1"/>
</dbReference>
<reference evidence="1 2" key="1">
    <citation type="journal article" date="2020" name="Environ. Microbiol. Rep.">
        <title>Redox cycling of Fe(II) and Fe(III) in magnetite accelerates aceticlastic methanogenesis by Methanosarcina mazei.</title>
        <authorList>
            <person name="Wang H."/>
            <person name="Byrne J.M."/>
            <person name="Liu P."/>
            <person name="Liu J."/>
            <person name="Dong X."/>
            <person name="Lu Y."/>
        </authorList>
    </citation>
    <scope>NUCLEOTIDE SEQUENCE [LARGE SCALE GENOMIC DNA]</scope>
    <source>
        <strain evidence="2">zm-15</strain>
    </source>
</reference>
<evidence type="ECO:0000313" key="1">
    <source>
        <dbReference type="EMBL" id="QIB90979.1"/>
    </source>
</evidence>
<dbReference type="EMBL" id="CP042908">
    <property type="protein sequence ID" value="QIB90979.1"/>
    <property type="molecule type" value="Genomic_DNA"/>
</dbReference>
<gene>
    <name evidence="1" type="ORF">FQU78_07865</name>
</gene>
<sequence length="70" mass="8036">MSTFRKIELLPDEDEIKADCYEDAVVCRCCNGKMECMVPKEDFENMNDKDCKNRISVINGLLSKLGLEMI</sequence>
<dbReference type="AlphaFoldDB" id="A0A6C0VHN9"/>
<accession>A0A6C0VHN9</accession>
<evidence type="ECO:0000313" key="2">
    <source>
        <dbReference type="Proteomes" id="UP000467371"/>
    </source>
</evidence>
<protein>
    <submittedName>
        <fullName evidence="1">Uncharacterized protein</fullName>
    </submittedName>
</protein>
<proteinExistence type="predicted"/>
<name>A0A6C0VHN9_METMZ</name>
<dbReference type="GeneID" id="44087044"/>
<organism evidence="1 2">
    <name type="scientific">Methanosarcina mazei</name>
    <name type="common">Methanosarcina frisia</name>
    <dbReference type="NCBI Taxonomy" id="2209"/>
    <lineage>
        <taxon>Archaea</taxon>
        <taxon>Methanobacteriati</taxon>
        <taxon>Methanobacteriota</taxon>
        <taxon>Stenosarchaea group</taxon>
        <taxon>Methanomicrobia</taxon>
        <taxon>Methanosarcinales</taxon>
        <taxon>Methanosarcinaceae</taxon>
        <taxon>Methanosarcina</taxon>
    </lineage>
</organism>
<dbReference type="Proteomes" id="UP000467371">
    <property type="component" value="Chromosome"/>
</dbReference>